<feature type="domain" description="DUF7424" evidence="1">
    <location>
        <begin position="18"/>
        <end position="216"/>
    </location>
</feature>
<keyword evidence="3" id="KW-1185">Reference proteome</keyword>
<dbReference type="KEGG" id="pmai:CF386_07610"/>
<proteinExistence type="predicted"/>
<evidence type="ECO:0000313" key="2">
    <source>
        <dbReference type="EMBL" id="ASK78926.1"/>
    </source>
</evidence>
<evidence type="ECO:0000313" key="3">
    <source>
        <dbReference type="Proteomes" id="UP000242175"/>
    </source>
</evidence>
<dbReference type="InterPro" id="IPR055847">
    <property type="entry name" value="DUF7424"/>
</dbReference>
<dbReference type="Proteomes" id="UP000242175">
    <property type="component" value="Chromosome small"/>
</dbReference>
<accession>A0A220VFC3</accession>
<name>A0A220VFC3_9GAMM</name>
<dbReference type="EMBL" id="CP022356">
    <property type="protein sequence ID" value="ASK78926.1"/>
    <property type="molecule type" value="Genomic_DNA"/>
</dbReference>
<reference evidence="2 3" key="1">
    <citation type="journal article" date="2016" name="Int. J. Syst. Evol. Microbiol.">
        <title>Paraphotobacterium marinum gen. nov., sp. nov., a member of the family Vibrionaceae, isolated from surface seawater.</title>
        <authorList>
            <person name="Huang Z."/>
            <person name="Dong C."/>
            <person name="Shao Z."/>
        </authorList>
    </citation>
    <scope>NUCLEOTIDE SEQUENCE [LARGE SCALE GENOMIC DNA]</scope>
    <source>
        <strain evidence="2 3">NSCS20N07D</strain>
    </source>
</reference>
<sequence length="217" mass="24478">MINCFLCLIIALLTGCKTEAEIPVRFSDFNAKSTHKIQGKLIVEIPACKDYNSDMPSDSLFKIKQKLPYVFNGAKFENCFEKNFSSYALFSFPVSIVKSKTNLNMTQDTINISFDKNKSGFKSLSVFIPDKLRSSINKMIKSEIFIKKSDLKITLALDPEGKKGSFQILGGYLNNKPVQFGIFNNNGEKFKVTIPSYGIDLLLSGDYKYIAMYNAKF</sequence>
<organism evidence="2 3">
    <name type="scientific">Paraphotobacterium marinum</name>
    <dbReference type="NCBI Taxonomy" id="1755811"/>
    <lineage>
        <taxon>Bacteria</taxon>
        <taxon>Pseudomonadati</taxon>
        <taxon>Pseudomonadota</taxon>
        <taxon>Gammaproteobacteria</taxon>
        <taxon>Vibrionales</taxon>
        <taxon>Vibrionaceae</taxon>
        <taxon>Paraphotobacterium</taxon>
    </lineage>
</organism>
<protein>
    <recommendedName>
        <fullName evidence="1">DUF7424 domain-containing protein</fullName>
    </recommendedName>
</protein>
<evidence type="ECO:0000259" key="1">
    <source>
        <dbReference type="Pfam" id="PF24199"/>
    </source>
</evidence>
<dbReference type="AlphaFoldDB" id="A0A220VFC3"/>
<gene>
    <name evidence="2" type="ORF">CF386_07610</name>
</gene>
<dbReference type="Pfam" id="PF24199">
    <property type="entry name" value="DUF7424"/>
    <property type="match status" value="1"/>
</dbReference>